<dbReference type="InterPro" id="IPR036400">
    <property type="entry name" value="Cyt_B5-like_heme/steroid_sf"/>
</dbReference>
<accession>A0A4P9WD12</accession>
<dbReference type="PROSITE" id="PS50255">
    <property type="entry name" value="CYTOCHROME_B5_2"/>
    <property type="match status" value="1"/>
</dbReference>
<reference evidence="7" key="1">
    <citation type="journal article" date="2018" name="Nat. Microbiol.">
        <title>Leveraging single-cell genomics to expand the fungal tree of life.</title>
        <authorList>
            <person name="Ahrendt S.R."/>
            <person name="Quandt C.A."/>
            <person name="Ciobanu D."/>
            <person name="Clum A."/>
            <person name="Salamov A."/>
            <person name="Andreopoulos B."/>
            <person name="Cheng J.F."/>
            <person name="Woyke T."/>
            <person name="Pelin A."/>
            <person name="Henrissat B."/>
            <person name="Reynolds N.K."/>
            <person name="Benny G.L."/>
            <person name="Smith M.E."/>
            <person name="James T.Y."/>
            <person name="Grigoriev I.V."/>
        </authorList>
    </citation>
    <scope>NUCLEOTIDE SEQUENCE [LARGE SCALE GENOMIC DNA]</scope>
</reference>
<dbReference type="Proteomes" id="UP000269721">
    <property type="component" value="Unassembled WGS sequence"/>
</dbReference>
<dbReference type="InterPro" id="IPR050668">
    <property type="entry name" value="Cytochrome_b5"/>
</dbReference>
<evidence type="ECO:0000256" key="2">
    <source>
        <dbReference type="ARBA" id="ARBA00022723"/>
    </source>
</evidence>
<organism evidence="6 7">
    <name type="scientific">Blyttiomyces helicus</name>
    <dbReference type="NCBI Taxonomy" id="388810"/>
    <lineage>
        <taxon>Eukaryota</taxon>
        <taxon>Fungi</taxon>
        <taxon>Fungi incertae sedis</taxon>
        <taxon>Chytridiomycota</taxon>
        <taxon>Chytridiomycota incertae sedis</taxon>
        <taxon>Chytridiomycetes</taxon>
        <taxon>Chytridiomycetes incertae sedis</taxon>
        <taxon>Blyttiomyces</taxon>
    </lineage>
</organism>
<evidence type="ECO:0000313" key="7">
    <source>
        <dbReference type="Proteomes" id="UP000269721"/>
    </source>
</evidence>
<gene>
    <name evidence="6" type="ORF">BDK51DRAFT_17851</name>
</gene>
<name>A0A4P9WD12_9FUNG</name>
<dbReference type="GO" id="GO:0046872">
    <property type="term" value="F:metal ion binding"/>
    <property type="evidence" value="ECO:0007669"/>
    <property type="project" value="UniProtKB-KW"/>
</dbReference>
<dbReference type="OrthoDB" id="260519at2759"/>
<keyword evidence="7" id="KW-1185">Reference proteome</keyword>
<dbReference type="PANTHER" id="PTHR19359">
    <property type="entry name" value="CYTOCHROME B5"/>
    <property type="match status" value="1"/>
</dbReference>
<protein>
    <submittedName>
        <fullName evidence="6">Cytochrome b5-like heme/steroid binding domain-containing protein</fullName>
    </submittedName>
</protein>
<sequence>MPKTFTVEEVAKHNKENDIWIIIDGKVYDVLFWLDDHPGGKKNLLKMAGKDATNKFKSIHPDYVLEKVEYHARPRQLLPYQ</sequence>
<dbReference type="PRINTS" id="PR00363">
    <property type="entry name" value="CYTOCHROMEB5"/>
</dbReference>
<evidence type="ECO:0000259" key="5">
    <source>
        <dbReference type="PROSITE" id="PS50255"/>
    </source>
</evidence>
<comment type="similarity">
    <text evidence="4">Belongs to the cytochrome b5 family.</text>
</comment>
<keyword evidence="1" id="KW-0349">Heme</keyword>
<dbReference type="Pfam" id="PF00173">
    <property type="entry name" value="Cyt-b5"/>
    <property type="match status" value="1"/>
</dbReference>
<dbReference type="InterPro" id="IPR001199">
    <property type="entry name" value="Cyt_B5-like_heme/steroid-bd"/>
</dbReference>
<dbReference type="EMBL" id="KZ996009">
    <property type="protein sequence ID" value="RKO89575.1"/>
    <property type="molecule type" value="Genomic_DNA"/>
</dbReference>
<dbReference type="GO" id="GO:0016020">
    <property type="term" value="C:membrane"/>
    <property type="evidence" value="ECO:0007669"/>
    <property type="project" value="TreeGrafter"/>
</dbReference>
<dbReference type="SUPFAM" id="SSF55856">
    <property type="entry name" value="Cytochrome b5-like heme/steroid binding domain"/>
    <property type="match status" value="1"/>
</dbReference>
<dbReference type="GO" id="GO:0020037">
    <property type="term" value="F:heme binding"/>
    <property type="evidence" value="ECO:0007669"/>
    <property type="project" value="TreeGrafter"/>
</dbReference>
<evidence type="ECO:0000256" key="3">
    <source>
        <dbReference type="ARBA" id="ARBA00023004"/>
    </source>
</evidence>
<keyword evidence="3" id="KW-0408">Iron</keyword>
<proteinExistence type="inferred from homology"/>
<dbReference type="Gene3D" id="3.10.120.10">
    <property type="entry name" value="Cytochrome b5-like heme/steroid binding domain"/>
    <property type="match status" value="1"/>
</dbReference>
<evidence type="ECO:0000256" key="4">
    <source>
        <dbReference type="ARBA" id="ARBA00038168"/>
    </source>
</evidence>
<evidence type="ECO:0000256" key="1">
    <source>
        <dbReference type="ARBA" id="ARBA00022617"/>
    </source>
</evidence>
<evidence type="ECO:0000313" key="6">
    <source>
        <dbReference type="EMBL" id="RKO89575.1"/>
    </source>
</evidence>
<dbReference type="SMART" id="SM01117">
    <property type="entry name" value="Cyt-b5"/>
    <property type="match status" value="1"/>
</dbReference>
<keyword evidence="2" id="KW-0479">Metal-binding</keyword>
<dbReference type="AlphaFoldDB" id="A0A4P9WD12"/>
<feature type="domain" description="Cytochrome b5 heme-binding" evidence="5">
    <location>
        <begin position="2"/>
        <end position="81"/>
    </location>
</feature>